<evidence type="ECO:0000256" key="3">
    <source>
        <dbReference type="ARBA" id="ARBA00022519"/>
    </source>
</evidence>
<evidence type="ECO:0000256" key="6">
    <source>
        <dbReference type="ARBA" id="ARBA00023315"/>
    </source>
</evidence>
<dbReference type="AlphaFoldDB" id="A0AAN0K5Q6"/>
<keyword evidence="8" id="KW-1185">Reference proteome</keyword>
<name>A0AAN0K5Q6_9ACTN</name>
<dbReference type="Pfam" id="PF03279">
    <property type="entry name" value="Lip_A_acyltrans"/>
    <property type="match status" value="1"/>
</dbReference>
<dbReference type="GO" id="GO:0009247">
    <property type="term" value="P:glycolipid biosynthetic process"/>
    <property type="evidence" value="ECO:0007669"/>
    <property type="project" value="UniProtKB-ARBA"/>
</dbReference>
<accession>A0AAN0K5Q6</accession>
<evidence type="ECO:0000256" key="5">
    <source>
        <dbReference type="ARBA" id="ARBA00023136"/>
    </source>
</evidence>
<dbReference type="InterPro" id="IPR004960">
    <property type="entry name" value="LipA_acyltrans"/>
</dbReference>
<keyword evidence="6 7" id="KW-0012">Acyltransferase</keyword>
<evidence type="ECO:0000256" key="1">
    <source>
        <dbReference type="ARBA" id="ARBA00004533"/>
    </source>
</evidence>
<proteinExistence type="predicted"/>
<keyword evidence="3" id="KW-0997">Cell inner membrane</keyword>
<dbReference type="GO" id="GO:0005886">
    <property type="term" value="C:plasma membrane"/>
    <property type="evidence" value="ECO:0007669"/>
    <property type="project" value="UniProtKB-SubCell"/>
</dbReference>
<gene>
    <name evidence="7" type="ORF">brsh051_01240</name>
</gene>
<comment type="subcellular location">
    <subcellularLocation>
        <location evidence="1">Cell inner membrane</location>
    </subcellularLocation>
</comment>
<dbReference type="KEGG" id="broo:brsh051_01240"/>
<dbReference type="RefSeq" id="WP_286266576.1">
    <property type="nucleotide sequence ID" value="NZ_AP028056.1"/>
</dbReference>
<keyword evidence="2" id="KW-1003">Cell membrane</keyword>
<evidence type="ECO:0000313" key="8">
    <source>
        <dbReference type="Proteomes" id="UP001431656"/>
    </source>
</evidence>
<dbReference type="GO" id="GO:0016746">
    <property type="term" value="F:acyltransferase activity"/>
    <property type="evidence" value="ECO:0007669"/>
    <property type="project" value="UniProtKB-KW"/>
</dbReference>
<dbReference type="Proteomes" id="UP001431656">
    <property type="component" value="Chromosome"/>
</dbReference>
<dbReference type="CDD" id="cd07984">
    <property type="entry name" value="LPLAT_LABLAT-like"/>
    <property type="match status" value="1"/>
</dbReference>
<dbReference type="PANTHER" id="PTHR30606:SF10">
    <property type="entry name" value="PHOSPHATIDYLINOSITOL MANNOSIDE ACYLTRANSFERASE"/>
    <property type="match status" value="1"/>
</dbReference>
<protein>
    <submittedName>
        <fullName evidence="7">Phosphatidylinositol mannoside acyltransferase</fullName>
    </submittedName>
</protein>
<sequence length="290" mass="31374">MSTPRSGRATLTAFRAAAHIPRAIWQPCAQLASLALAARPPKPLRQWAINARVVTGAQPGFKDRYRAQLSWFRNTVGSLQLGRLTLDQIAGKVDVDPGQLEALLTSHAERGLVIAIPHMGSWDLAGAYGQVVGLPVTSVAERLPAGQYQYFSALRAKLGMQIYPYDQHGLVETLADDVHSGRVACLVADRDFGRHGLAVSWPAPGGARELTVPPGPVLIAQRTGADLVPIAAWFVGNRTHLEIGEPIEHRPGVDGAGVMAQQMVDFFATQIAGHVTDWHMMQRFFPGEMA</sequence>
<dbReference type="PANTHER" id="PTHR30606">
    <property type="entry name" value="LIPID A BIOSYNTHESIS LAUROYL ACYLTRANSFERASE"/>
    <property type="match status" value="1"/>
</dbReference>
<evidence type="ECO:0000256" key="2">
    <source>
        <dbReference type="ARBA" id="ARBA00022475"/>
    </source>
</evidence>
<dbReference type="EMBL" id="AP028056">
    <property type="protein sequence ID" value="BEH00843.1"/>
    <property type="molecule type" value="Genomic_DNA"/>
</dbReference>
<evidence type="ECO:0000256" key="4">
    <source>
        <dbReference type="ARBA" id="ARBA00022679"/>
    </source>
</evidence>
<organism evidence="7 8">
    <name type="scientific">Brooklawnia propionicigenes</name>
    <dbReference type="NCBI Taxonomy" id="3041175"/>
    <lineage>
        <taxon>Bacteria</taxon>
        <taxon>Bacillati</taxon>
        <taxon>Actinomycetota</taxon>
        <taxon>Actinomycetes</taxon>
        <taxon>Propionibacteriales</taxon>
        <taxon>Propionibacteriaceae</taxon>
        <taxon>Brooklawnia</taxon>
    </lineage>
</organism>
<reference evidence="7" key="1">
    <citation type="journal article" date="2024" name="Int. J. Syst. Evol. Microbiol.">
        <title>Brooklawnia propionicigenes sp. nov., a facultatively anaerobic, propionate-producing bacterium isolated from a methanogenic reactor treating waste from cattle farms.</title>
        <authorList>
            <person name="Akita Y."/>
            <person name="Ueki A."/>
            <person name="Tonouchi A."/>
            <person name="Sugawara Y."/>
            <person name="Honma S."/>
            <person name="Kaku N."/>
            <person name="Ueki K."/>
        </authorList>
    </citation>
    <scope>NUCLEOTIDE SEQUENCE</scope>
    <source>
        <strain evidence="7">SH051</strain>
    </source>
</reference>
<keyword evidence="5" id="KW-0472">Membrane</keyword>
<keyword evidence="4" id="KW-0808">Transferase</keyword>
<evidence type="ECO:0000313" key="7">
    <source>
        <dbReference type="EMBL" id="BEH00843.1"/>
    </source>
</evidence>